<evidence type="ECO:0000256" key="1">
    <source>
        <dbReference type="SAM" id="MobiDB-lite"/>
    </source>
</evidence>
<name>W9Y1S8_9EURO</name>
<dbReference type="PANTHER" id="PTHR42912:SF83">
    <property type="entry name" value="METHYLTRANSFERASE TYPE 11 DOMAIN-CONTAINING PROTEIN"/>
    <property type="match status" value="1"/>
</dbReference>
<dbReference type="PANTHER" id="PTHR42912">
    <property type="entry name" value="METHYLTRANSFERASE"/>
    <property type="match status" value="1"/>
</dbReference>
<evidence type="ECO:0000313" key="2">
    <source>
        <dbReference type="EMBL" id="EXJ83201.1"/>
    </source>
</evidence>
<protein>
    <submittedName>
        <fullName evidence="2">Uncharacterized protein</fullName>
    </submittedName>
</protein>
<dbReference type="SUPFAM" id="SSF53335">
    <property type="entry name" value="S-adenosyl-L-methionine-dependent methyltransferases"/>
    <property type="match status" value="1"/>
</dbReference>
<reference evidence="2 3" key="1">
    <citation type="submission" date="2013-03" db="EMBL/GenBank/DDBJ databases">
        <title>The Genome Sequence of Capronia coronata CBS 617.96.</title>
        <authorList>
            <consortium name="The Broad Institute Genomics Platform"/>
            <person name="Cuomo C."/>
            <person name="de Hoog S."/>
            <person name="Gorbushina A."/>
            <person name="Walker B."/>
            <person name="Young S.K."/>
            <person name="Zeng Q."/>
            <person name="Gargeya S."/>
            <person name="Fitzgerald M."/>
            <person name="Haas B."/>
            <person name="Abouelleil A."/>
            <person name="Allen A.W."/>
            <person name="Alvarado L."/>
            <person name="Arachchi H.M."/>
            <person name="Berlin A.M."/>
            <person name="Chapman S.B."/>
            <person name="Gainer-Dewar J."/>
            <person name="Goldberg J."/>
            <person name="Griggs A."/>
            <person name="Gujja S."/>
            <person name="Hansen M."/>
            <person name="Howarth C."/>
            <person name="Imamovic A."/>
            <person name="Ireland A."/>
            <person name="Larimer J."/>
            <person name="McCowan C."/>
            <person name="Murphy C."/>
            <person name="Pearson M."/>
            <person name="Poon T.W."/>
            <person name="Priest M."/>
            <person name="Roberts A."/>
            <person name="Saif S."/>
            <person name="Shea T."/>
            <person name="Sisk P."/>
            <person name="Sykes S."/>
            <person name="Wortman J."/>
            <person name="Nusbaum C."/>
            <person name="Birren B."/>
        </authorList>
    </citation>
    <scope>NUCLEOTIDE SEQUENCE [LARGE SCALE GENOMIC DNA]</scope>
    <source>
        <strain evidence="2 3">CBS 617.96</strain>
    </source>
</reference>
<dbReference type="InterPro" id="IPR029063">
    <property type="entry name" value="SAM-dependent_MTases_sf"/>
</dbReference>
<comment type="caution">
    <text evidence="2">The sequence shown here is derived from an EMBL/GenBank/DDBJ whole genome shotgun (WGS) entry which is preliminary data.</text>
</comment>
<dbReference type="Gene3D" id="3.40.50.150">
    <property type="entry name" value="Vaccinia Virus protein VP39"/>
    <property type="match status" value="1"/>
</dbReference>
<dbReference type="InterPro" id="IPR050508">
    <property type="entry name" value="Methyltransf_Superfamily"/>
</dbReference>
<accession>W9Y1S8</accession>
<proteinExistence type="predicted"/>
<dbReference type="CDD" id="cd02440">
    <property type="entry name" value="AdoMet_MTases"/>
    <property type="match status" value="1"/>
</dbReference>
<feature type="compositionally biased region" description="Basic and acidic residues" evidence="1">
    <location>
        <begin position="75"/>
        <end position="93"/>
    </location>
</feature>
<dbReference type="Proteomes" id="UP000019484">
    <property type="component" value="Unassembled WGS sequence"/>
</dbReference>
<dbReference type="AlphaFoldDB" id="W9Y1S8"/>
<feature type="region of interest" description="Disordered" evidence="1">
    <location>
        <begin position="72"/>
        <end position="101"/>
    </location>
</feature>
<dbReference type="GO" id="GO:0008168">
    <property type="term" value="F:methyltransferase activity"/>
    <property type="evidence" value="ECO:0007669"/>
    <property type="project" value="TreeGrafter"/>
</dbReference>
<dbReference type="eggNOG" id="ENOG502S4V1">
    <property type="taxonomic scope" value="Eukaryota"/>
</dbReference>
<gene>
    <name evidence="2" type="ORF">A1O1_06820</name>
</gene>
<dbReference type="OrthoDB" id="2013972at2759"/>
<dbReference type="GeneID" id="19161686"/>
<dbReference type="HOGENOM" id="CLU_065416_0_0_1"/>
<dbReference type="RefSeq" id="XP_007725887.1">
    <property type="nucleotide sequence ID" value="XM_007727697.1"/>
</dbReference>
<sequence length="315" mass="34363">MSAAPQRDTLMWDSSEFAKTYTSAETVTGPYAQDLVVRTILPDLDNDNDLVVLDLACGTGVVAAKLMDMLGHSQRQSESDSSDKGDGEGEEKPTSSGPRLRSLTCSDFADAMVDAVAHRIEACGWPNAKAIKADAMDTNLPSAEYTHILMNFGPMLLPDWRAGLREMHRMLRPGGTLGLASWKKVGWYADVRDAFATDPDLPAMGTEEGLRKFMSPDGCWDDEGWVKQILEGAGFGNVVVEVVPHTSVWAGVDEFLPMIRGSVGFAISGAWSKEQQVKHGERAKSVVESFMREKYGAGEISWEWIAILTTAKKLG</sequence>
<evidence type="ECO:0000313" key="3">
    <source>
        <dbReference type="Proteomes" id="UP000019484"/>
    </source>
</evidence>
<organism evidence="2 3">
    <name type="scientific">Capronia coronata CBS 617.96</name>
    <dbReference type="NCBI Taxonomy" id="1182541"/>
    <lineage>
        <taxon>Eukaryota</taxon>
        <taxon>Fungi</taxon>
        <taxon>Dikarya</taxon>
        <taxon>Ascomycota</taxon>
        <taxon>Pezizomycotina</taxon>
        <taxon>Eurotiomycetes</taxon>
        <taxon>Chaetothyriomycetidae</taxon>
        <taxon>Chaetothyriales</taxon>
        <taxon>Herpotrichiellaceae</taxon>
        <taxon>Capronia</taxon>
    </lineage>
</organism>
<dbReference type="EMBL" id="AMWN01000006">
    <property type="protein sequence ID" value="EXJ83201.1"/>
    <property type="molecule type" value="Genomic_DNA"/>
</dbReference>
<keyword evidence="3" id="KW-1185">Reference proteome</keyword>
<dbReference type="Pfam" id="PF01209">
    <property type="entry name" value="Ubie_methyltran"/>
    <property type="match status" value="1"/>
</dbReference>